<feature type="compositionally biased region" description="Polar residues" evidence="1">
    <location>
        <begin position="721"/>
        <end position="754"/>
    </location>
</feature>
<feature type="compositionally biased region" description="Polar residues" evidence="1">
    <location>
        <begin position="977"/>
        <end position="986"/>
    </location>
</feature>
<sequence>MRKLGGYPKWERNLSCPSSPEYPTRSPELYCSRGQKGHSRPTALHSDDSVFYSDFKNGHLNKKCVSVELADLSKTENFSDSLYQCQYMTLTQRLKQFPSYPTPGLLTIPVEKQQEFIPSPPSGENVELLSDWANNLVKEIDETLSCSDHEETSVLISSPVRNLCNECDSCSSRKKTTHNDGIYTNVARGREPWYCKYRAKYNFRNRCLGKSRLIRQNSYPSKVEEVDTLQSRSTTRRSSCPSRKPYSPVDSKLTWETAIQTSDDDYLIPRTGGGTIPNDHSSQKLRTEISVPACLENCESPVNKFPSISNRNGHSDLTPKLPVQTILTKNELDHEHQTHVYSKLGEANDKHSFLQSVSEVVDVRNTKGVDIQSQADSDLEAYPVYKGDLVIVASQEHMNEDNRTNIYRNSLPLSTMTKAPMMRRRSNCEIETIQDLTLLVKQRSKSDTDVPQKRNTDLIVPKSETKVIYDETVISYRNNTFGNTNFKAVSCSEFGHGFLVAYSKNQTNYDIELVRKRISSDDDKLSLGKLSSTDSWKSAEQEPAEDDSLTFADVISSSDETAPQSQLLDVLEDKEALSETKISCNDDDVSRILERNFSQTNKNEKSADFTEIRNDGNKRLHEEDMTKKMSSEFLHGHCRTNGQKSSEFATYSEQTPTGNGKVNEKTPEPTCFSSHVAADHSGSSSTVSSQLSRHDLEDFMRKVEDCAYQPPPNGQLGYHTDSVSENGTSGRELQAQDAITQTTPHTSRSSSYTRITDCDLTGSGSLSQTQEDSNLSKESSLSLSSSSISEVLSNTSTSSPIKSTEGDSDEAPGTDYFKFEKHVGSSSSFTLSEYSSQSEDEIDCRLCNLTDQSTTGPSAAEKRNLTDQSPTGPAAAKEQNLTDQSTTGPSAAEKQKFTSDQSTTGSSAAEERNLTDQSTTGPSAAEKRNLTDQSTTGPAAAEEQNLTDQSTSGPAVAEEQNFTSDQSTTGPAAAKEQNFTDQSTSGPAVAKKDELCVLHSKIHHTFVFPRKIHSGSEVQSKTVRTIDDSNECYKTSSHGTTKYTDIVEIRPSSCVQTLPKLTGKTYSNGYQSERTTKRTQSEANKRDYTSPRVKLFLREMNFKSSSAPLLRLQPHALKTNSTDAPDDVTCVATAEENKVFNPPRSQSVKELS</sequence>
<name>A0ABM1TPM0_LIMPO</name>
<feature type="compositionally biased region" description="Low complexity" evidence="1">
    <location>
        <begin position="231"/>
        <end position="243"/>
    </location>
</feature>
<proteinExistence type="predicted"/>
<feature type="compositionally biased region" description="Polar residues" evidence="1">
    <location>
        <begin position="960"/>
        <end position="970"/>
    </location>
</feature>
<accession>A0ABM1TPM0</accession>
<feature type="region of interest" description="Disordered" evidence="1">
    <location>
        <begin position="706"/>
        <end position="816"/>
    </location>
</feature>
<feature type="compositionally biased region" description="Polar residues" evidence="1">
    <location>
        <begin position="879"/>
        <end position="889"/>
    </location>
</feature>
<feature type="region of interest" description="Disordered" evidence="1">
    <location>
        <begin position="1065"/>
        <end position="1087"/>
    </location>
</feature>
<evidence type="ECO:0000313" key="3">
    <source>
        <dbReference type="RefSeq" id="XP_022257826.1"/>
    </source>
</evidence>
<evidence type="ECO:0000313" key="2">
    <source>
        <dbReference type="Proteomes" id="UP000694941"/>
    </source>
</evidence>
<feature type="non-terminal residue" evidence="3">
    <location>
        <position position="1152"/>
    </location>
</feature>
<reference evidence="3" key="1">
    <citation type="submission" date="2025-08" db="UniProtKB">
        <authorList>
            <consortium name="RefSeq"/>
        </authorList>
    </citation>
    <scope>IDENTIFICATION</scope>
    <source>
        <tissue evidence="3">Muscle</tissue>
    </source>
</reference>
<organism evidence="2 3">
    <name type="scientific">Limulus polyphemus</name>
    <name type="common">Atlantic horseshoe crab</name>
    <dbReference type="NCBI Taxonomy" id="6850"/>
    <lineage>
        <taxon>Eukaryota</taxon>
        <taxon>Metazoa</taxon>
        <taxon>Ecdysozoa</taxon>
        <taxon>Arthropoda</taxon>
        <taxon>Chelicerata</taxon>
        <taxon>Merostomata</taxon>
        <taxon>Xiphosura</taxon>
        <taxon>Limulidae</taxon>
        <taxon>Limulus</taxon>
    </lineage>
</organism>
<protein>
    <submittedName>
        <fullName evidence="3">Uncharacterized protein LOC111089496</fullName>
    </submittedName>
</protein>
<feature type="region of interest" description="Disordered" evidence="1">
    <location>
        <begin position="849"/>
        <end position="988"/>
    </location>
</feature>
<dbReference type="Proteomes" id="UP000694941">
    <property type="component" value="Unplaced"/>
</dbReference>
<dbReference type="RefSeq" id="XP_022257826.1">
    <property type="nucleotide sequence ID" value="XM_022402118.1"/>
</dbReference>
<feature type="compositionally biased region" description="Low complexity" evidence="1">
    <location>
        <begin position="776"/>
        <end position="799"/>
    </location>
</feature>
<feature type="compositionally biased region" description="Polar residues" evidence="1">
    <location>
        <begin position="944"/>
        <end position="953"/>
    </location>
</feature>
<keyword evidence="2" id="KW-1185">Reference proteome</keyword>
<feature type="compositionally biased region" description="Polar residues" evidence="1">
    <location>
        <begin position="898"/>
        <end position="907"/>
    </location>
</feature>
<feature type="region of interest" description="Disordered" evidence="1">
    <location>
        <begin position="225"/>
        <end position="247"/>
    </location>
</feature>
<feature type="compositionally biased region" description="Polar residues" evidence="1">
    <location>
        <begin position="762"/>
        <end position="772"/>
    </location>
</feature>
<gene>
    <name evidence="3" type="primary">LOC111089496</name>
</gene>
<evidence type="ECO:0000256" key="1">
    <source>
        <dbReference type="SAM" id="MobiDB-lite"/>
    </source>
</evidence>
<dbReference type="GeneID" id="111089496"/>
<feature type="compositionally biased region" description="Basic and acidic residues" evidence="1">
    <location>
        <begin position="1074"/>
        <end position="1087"/>
    </location>
</feature>